<dbReference type="PRINTS" id="PR00069">
    <property type="entry name" value="ALDKETRDTASE"/>
</dbReference>
<name>A0A2S3Z988_9MICO</name>
<evidence type="ECO:0000313" key="4">
    <source>
        <dbReference type="Proteomes" id="UP000237340"/>
    </source>
</evidence>
<dbReference type="RefSeq" id="WP_103461970.1">
    <property type="nucleotide sequence ID" value="NZ_PPXD01000028.1"/>
</dbReference>
<dbReference type="InterPro" id="IPR020471">
    <property type="entry name" value="AKR"/>
</dbReference>
<dbReference type="EMBL" id="PPXD01000028">
    <property type="protein sequence ID" value="POH62104.1"/>
    <property type="molecule type" value="Genomic_DNA"/>
</dbReference>
<dbReference type="GO" id="GO:0005737">
    <property type="term" value="C:cytoplasm"/>
    <property type="evidence" value="ECO:0007669"/>
    <property type="project" value="TreeGrafter"/>
</dbReference>
<dbReference type="AlphaFoldDB" id="A0A2S3Z988"/>
<proteinExistence type="predicted"/>
<dbReference type="InterPro" id="IPR023210">
    <property type="entry name" value="NADP_OxRdtase_dom"/>
</dbReference>
<protein>
    <submittedName>
        <fullName evidence="3">Aldo/keto reductase</fullName>
    </submittedName>
</protein>
<dbReference type="Proteomes" id="UP000237340">
    <property type="component" value="Unassembled WGS sequence"/>
</dbReference>
<feature type="domain" description="NADP-dependent oxidoreductase" evidence="2">
    <location>
        <begin position="27"/>
        <end position="292"/>
    </location>
</feature>
<dbReference type="Pfam" id="PF00248">
    <property type="entry name" value="Aldo_ket_red"/>
    <property type="match status" value="1"/>
</dbReference>
<dbReference type="InterPro" id="IPR036812">
    <property type="entry name" value="NAD(P)_OxRdtase_dom_sf"/>
</dbReference>
<dbReference type="InterPro" id="IPR050791">
    <property type="entry name" value="Aldo-Keto_reductase"/>
</dbReference>
<dbReference type="Gene3D" id="3.20.20.100">
    <property type="entry name" value="NADP-dependent oxidoreductase domain"/>
    <property type="match status" value="1"/>
</dbReference>
<keyword evidence="1" id="KW-0560">Oxidoreductase</keyword>
<dbReference type="GO" id="GO:0016491">
    <property type="term" value="F:oxidoreductase activity"/>
    <property type="evidence" value="ECO:0007669"/>
    <property type="project" value="UniProtKB-KW"/>
</dbReference>
<reference evidence="3 4" key="1">
    <citation type="submission" date="2018-01" db="EMBL/GenBank/DDBJ databases">
        <title>Cryobacterium sp. nov., from glaciers in China.</title>
        <authorList>
            <person name="Liu Q."/>
            <person name="Xin Y.-H."/>
        </authorList>
    </citation>
    <scope>NUCLEOTIDE SEQUENCE [LARGE SCALE GENOMIC DNA]</scope>
    <source>
        <strain evidence="3 4">TMN-42</strain>
    </source>
</reference>
<accession>A0A2S3Z988</accession>
<dbReference type="PANTHER" id="PTHR43625:SF40">
    <property type="entry name" value="ALDO-KETO REDUCTASE YAKC [NADP(+)]"/>
    <property type="match status" value="1"/>
</dbReference>
<evidence type="ECO:0000313" key="3">
    <source>
        <dbReference type="EMBL" id="POH62104.1"/>
    </source>
</evidence>
<sequence>MTRPIAATVSRPTPGGTFPLAGRATPRIGYGMGQITRTATDAAGRENALAVLRHAFDLGITHYDTAQFYGNGLANELLRDTLGSVRDDIVIATKAGVKPLPDAPIPLAAAQTPFELREAVEQNLGTLDTDRLDIVNLRRMDFTPGLLAQGDQIVPFEDQLSEMTALRDEGKIVGIGLSHITLDQLRTALPAGIDCVQNIYNLVSRGDEDMLALCEQHGIAWVPYFPLGGGYGNLRKVVDLPSVIDTAAKLDATPSQVGLAWQLAHSPNTMIIAGTSRIDHLDENTEAARLQLGPGMIFALELGT</sequence>
<keyword evidence="4" id="KW-1185">Reference proteome</keyword>
<gene>
    <name evidence="3" type="ORF">C3B61_18590</name>
</gene>
<dbReference type="PANTHER" id="PTHR43625">
    <property type="entry name" value="AFLATOXIN B1 ALDEHYDE REDUCTASE"/>
    <property type="match status" value="1"/>
</dbReference>
<dbReference type="SUPFAM" id="SSF51430">
    <property type="entry name" value="NAD(P)-linked oxidoreductase"/>
    <property type="match status" value="1"/>
</dbReference>
<evidence type="ECO:0000259" key="2">
    <source>
        <dbReference type="Pfam" id="PF00248"/>
    </source>
</evidence>
<evidence type="ECO:0000256" key="1">
    <source>
        <dbReference type="ARBA" id="ARBA00023002"/>
    </source>
</evidence>
<organism evidence="3 4">
    <name type="scientific">Cryobacterium zongtaii</name>
    <dbReference type="NCBI Taxonomy" id="1259217"/>
    <lineage>
        <taxon>Bacteria</taxon>
        <taxon>Bacillati</taxon>
        <taxon>Actinomycetota</taxon>
        <taxon>Actinomycetes</taxon>
        <taxon>Micrococcales</taxon>
        <taxon>Microbacteriaceae</taxon>
        <taxon>Cryobacterium</taxon>
    </lineage>
</organism>
<dbReference type="CDD" id="cd19088">
    <property type="entry name" value="AKR_AKR13B1"/>
    <property type="match status" value="1"/>
</dbReference>
<comment type="caution">
    <text evidence="3">The sequence shown here is derived from an EMBL/GenBank/DDBJ whole genome shotgun (WGS) entry which is preliminary data.</text>
</comment>